<organism evidence="1 2">
    <name type="scientific">Paenibacillus whitsoniae</name>
    <dbReference type="NCBI Taxonomy" id="2496558"/>
    <lineage>
        <taxon>Bacteria</taxon>
        <taxon>Bacillati</taxon>
        <taxon>Bacillota</taxon>
        <taxon>Bacilli</taxon>
        <taxon>Bacillales</taxon>
        <taxon>Paenibacillaceae</taxon>
        <taxon>Paenibacillus</taxon>
    </lineage>
</organism>
<evidence type="ECO:0000313" key="1">
    <source>
        <dbReference type="EMBL" id="RTE10078.1"/>
    </source>
</evidence>
<dbReference type="EMBL" id="RXHU01000023">
    <property type="protein sequence ID" value="RTE10078.1"/>
    <property type="molecule type" value="Genomic_DNA"/>
</dbReference>
<name>A0A430JGC8_9BACL</name>
<comment type="caution">
    <text evidence="1">The sequence shown here is derived from an EMBL/GenBank/DDBJ whole genome shotgun (WGS) entry which is preliminary data.</text>
</comment>
<protein>
    <submittedName>
        <fullName evidence="1">Uncharacterized protein</fullName>
    </submittedName>
</protein>
<evidence type="ECO:0000313" key="2">
    <source>
        <dbReference type="Proteomes" id="UP000276128"/>
    </source>
</evidence>
<gene>
    <name evidence="1" type="ORF">EJQ19_09375</name>
</gene>
<reference evidence="1 2" key="1">
    <citation type="submission" date="2018-12" db="EMBL/GenBank/DDBJ databases">
        <title>Bacillus ochoae sp. nov., Paenibacillus whitsoniae sp. nov., Paenibacillus spiritus sp. nov. Isolated from the Mars Exploration Rover during spacecraft assembly.</title>
        <authorList>
            <person name="Seuylemezian A."/>
            <person name="Vaishampayan P."/>
        </authorList>
    </citation>
    <scope>NUCLEOTIDE SEQUENCE [LARGE SCALE GENOMIC DNA]</scope>
    <source>
        <strain evidence="1 2">MER 54</strain>
    </source>
</reference>
<dbReference type="RefSeq" id="WP_126140949.1">
    <property type="nucleotide sequence ID" value="NZ_RXHU01000023.1"/>
</dbReference>
<dbReference type="AlphaFoldDB" id="A0A430JGC8"/>
<dbReference type="OrthoDB" id="2627757at2"/>
<keyword evidence="2" id="KW-1185">Reference proteome</keyword>
<dbReference type="Proteomes" id="UP000276128">
    <property type="component" value="Unassembled WGS sequence"/>
</dbReference>
<accession>A0A430JGC8</accession>
<proteinExistence type="predicted"/>
<sequence length="73" mass="8409">MKLNWRKIFWIVVCAELLFMYWNTLETLSFRKQQAHTTKNMVPAAPPVSQFHPATTPLAPTWDAATLQPAQHS</sequence>